<dbReference type="AlphaFoldDB" id="A0AA86S0T9"/>
<reference evidence="2" key="1">
    <citation type="submission" date="2023-06" db="EMBL/GenBank/DDBJ databases">
        <authorList>
            <person name="Kurt Z."/>
        </authorList>
    </citation>
    <scope>NUCLEOTIDE SEQUENCE</scope>
</reference>
<evidence type="ECO:0000313" key="3">
    <source>
        <dbReference type="EMBL" id="CAL6071948.1"/>
    </source>
</evidence>
<dbReference type="Proteomes" id="UP001642409">
    <property type="component" value="Unassembled WGS sequence"/>
</dbReference>
<dbReference type="EMBL" id="CAXDID020000293">
    <property type="protein sequence ID" value="CAL6071948.1"/>
    <property type="molecule type" value="Genomic_DNA"/>
</dbReference>
<name>A0AA86S0T9_9EUKA</name>
<organism evidence="2">
    <name type="scientific">Hexamita inflata</name>
    <dbReference type="NCBI Taxonomy" id="28002"/>
    <lineage>
        <taxon>Eukaryota</taxon>
        <taxon>Metamonada</taxon>
        <taxon>Diplomonadida</taxon>
        <taxon>Hexamitidae</taxon>
        <taxon>Hexamitinae</taxon>
        <taxon>Hexamita</taxon>
    </lineage>
</organism>
<proteinExistence type="predicted"/>
<accession>A0AA86S0T9</accession>
<gene>
    <name evidence="3" type="ORF">HINF_LOCUS55387</name>
    <name evidence="2" type="ORF">HINF_LOCUS63730</name>
</gene>
<evidence type="ECO:0000313" key="4">
    <source>
        <dbReference type="Proteomes" id="UP001642409"/>
    </source>
</evidence>
<evidence type="ECO:0000256" key="1">
    <source>
        <dbReference type="SAM" id="MobiDB-lite"/>
    </source>
</evidence>
<comment type="caution">
    <text evidence="2">The sequence shown here is derived from an EMBL/GenBank/DDBJ whole genome shotgun (WGS) entry which is preliminary data.</text>
</comment>
<evidence type="ECO:0000313" key="2">
    <source>
        <dbReference type="EMBL" id="CAI9976085.1"/>
    </source>
</evidence>
<keyword evidence="4" id="KW-1185">Reference proteome</keyword>
<reference evidence="3 4" key="2">
    <citation type="submission" date="2024-07" db="EMBL/GenBank/DDBJ databases">
        <authorList>
            <person name="Akdeniz Z."/>
        </authorList>
    </citation>
    <scope>NUCLEOTIDE SEQUENCE [LARGE SCALE GENOMIC DNA]</scope>
</reference>
<dbReference type="EMBL" id="CATOUU010001172">
    <property type="protein sequence ID" value="CAI9976085.1"/>
    <property type="molecule type" value="Genomic_DNA"/>
</dbReference>
<sequence length="436" mass="50409">MNSLQVPAQENWWMTDGSYHNTNPIDALDYKQDQIPKSLYSKQPFQDIEKPKPVYISNNLAQYMKDIVPIDKMCLFQPIIKDTPDVPMDIKMEPTADYPHYNPNDNSTMDSHMTDESFTGQPSEQDPQTQELITEVDAHLKYLRDRLSRLNNFDPEVVLQKKRQMTTKPAPQFASYKTAESYTKHQTVDQIENLNHQLVSNLMNKEPSLYELSVKKVNLQLKEVDRTAGGAHTKMIKRNAAPFRKQGKMLPMAPNRHIPSKEAFTVISSKPADPRLSLSTVTECQQLLGDEEILMSREQLLRDLNQRREKNLLQNQFVKFKSVEDDRDRITELKLQSKNDDDLLTTTAQILEQLKSDEMHLAGIMKDYQIEQNRAPEGNWWEEKTQKFGLEMHQNKMQAQFQKLADELGMDVSEIRAGFIGSENYNTKKDTHDAGC</sequence>
<feature type="region of interest" description="Disordered" evidence="1">
    <location>
        <begin position="92"/>
        <end position="129"/>
    </location>
</feature>
<feature type="compositionally biased region" description="Polar residues" evidence="1">
    <location>
        <begin position="103"/>
        <end position="129"/>
    </location>
</feature>
<protein>
    <submittedName>
        <fullName evidence="2">Uncharacterized protein</fullName>
    </submittedName>
</protein>